<feature type="active site" description="Nucleophile" evidence="8 10">
    <location>
        <position position="356"/>
    </location>
</feature>
<evidence type="ECO:0000256" key="3">
    <source>
        <dbReference type="ARBA" id="ARBA00022801"/>
    </source>
</evidence>
<feature type="active site" description="Proton donor" evidence="8">
    <location>
        <position position="164"/>
    </location>
</feature>
<accession>A0A420E6J3</accession>
<feature type="binding site" evidence="9">
    <location>
        <begin position="410"/>
        <end position="411"/>
    </location>
    <ligand>
        <name>substrate</name>
    </ligand>
</feature>
<dbReference type="Gene3D" id="3.20.20.80">
    <property type="entry name" value="Glycosidases"/>
    <property type="match status" value="1"/>
</dbReference>
<dbReference type="PROSITE" id="PS00572">
    <property type="entry name" value="GLYCOSYL_HYDROL_F1_1"/>
    <property type="match status" value="1"/>
</dbReference>
<dbReference type="EC" id="3.2.1.21" evidence="2 11"/>
<keyword evidence="6 11" id="KW-0326">Glycosidase</keyword>
<dbReference type="AlphaFoldDB" id="A0A420E6J3"/>
<protein>
    <recommendedName>
        <fullName evidence="2 11">Beta-glucosidase</fullName>
        <ecNumber evidence="2 11">3.2.1.21</ecNumber>
    </recommendedName>
</protein>
<comment type="caution">
    <text evidence="12">The sequence shown here is derived from an EMBL/GenBank/DDBJ whole genome shotgun (WGS) entry which is preliminary data.</text>
</comment>
<evidence type="ECO:0000256" key="11">
    <source>
        <dbReference type="RuleBase" id="RU361175"/>
    </source>
</evidence>
<gene>
    <name evidence="12" type="ORF">DBZ36_19530</name>
</gene>
<dbReference type="InterPro" id="IPR017853">
    <property type="entry name" value="GH"/>
</dbReference>
<feature type="binding site" evidence="9">
    <location>
        <position position="301"/>
    </location>
    <ligand>
        <name>substrate</name>
    </ligand>
</feature>
<dbReference type="NCBIfam" id="TIGR03356">
    <property type="entry name" value="BGL"/>
    <property type="match status" value="1"/>
</dbReference>
<dbReference type="SUPFAM" id="SSF51445">
    <property type="entry name" value="(Trans)glycosidases"/>
    <property type="match status" value="1"/>
</dbReference>
<dbReference type="PANTHER" id="PTHR10353:SF36">
    <property type="entry name" value="LP05116P"/>
    <property type="match status" value="1"/>
</dbReference>
<proteinExistence type="inferred from homology"/>
<dbReference type="EMBL" id="RAQO01000012">
    <property type="protein sequence ID" value="RKF13251.1"/>
    <property type="molecule type" value="Genomic_DNA"/>
</dbReference>
<feature type="binding site" evidence="9">
    <location>
        <position position="17"/>
    </location>
    <ligand>
        <name>substrate</name>
    </ligand>
</feature>
<name>A0A420E6J3_9ALTE</name>
<dbReference type="InterPro" id="IPR001360">
    <property type="entry name" value="Glyco_hydro_1"/>
</dbReference>
<evidence type="ECO:0000256" key="2">
    <source>
        <dbReference type="ARBA" id="ARBA00012744"/>
    </source>
</evidence>
<dbReference type="GO" id="GO:0005829">
    <property type="term" value="C:cytosol"/>
    <property type="evidence" value="ECO:0007669"/>
    <property type="project" value="TreeGrafter"/>
</dbReference>
<dbReference type="FunFam" id="3.20.20.80:FF:000004">
    <property type="entry name" value="Beta-glucosidase 6-phospho-beta-glucosidase"/>
    <property type="match status" value="1"/>
</dbReference>
<evidence type="ECO:0000256" key="9">
    <source>
        <dbReference type="PIRSR" id="PIRSR617736-2"/>
    </source>
</evidence>
<dbReference type="OrthoDB" id="9765195at2"/>
<evidence type="ECO:0000256" key="4">
    <source>
        <dbReference type="ARBA" id="ARBA00023001"/>
    </source>
</evidence>
<evidence type="ECO:0000313" key="12">
    <source>
        <dbReference type="EMBL" id="RKF13251.1"/>
    </source>
</evidence>
<keyword evidence="4" id="KW-0136">Cellulose degradation</keyword>
<feature type="binding site" evidence="9">
    <location>
        <position position="163"/>
    </location>
    <ligand>
        <name>substrate</name>
    </ligand>
</feature>
<dbReference type="PANTHER" id="PTHR10353">
    <property type="entry name" value="GLYCOSYL HYDROLASE"/>
    <property type="match status" value="1"/>
</dbReference>
<reference evidence="12 13" key="1">
    <citation type="submission" date="2018-09" db="EMBL/GenBank/DDBJ databases">
        <authorList>
            <person name="Wang Z."/>
        </authorList>
    </citation>
    <scope>NUCLEOTIDE SEQUENCE [LARGE SCALE GENOMIC DNA]</scope>
    <source>
        <strain evidence="12 13">ALS 81</strain>
    </source>
</reference>
<keyword evidence="3 11" id="KW-0378">Hydrolase</keyword>
<evidence type="ECO:0000256" key="6">
    <source>
        <dbReference type="ARBA" id="ARBA00023295"/>
    </source>
</evidence>
<sequence length="471" mass="53258">MQFPKEFVWGAAAAAYQIEGNTLGIDGCGESVWDMSCRQDGFVKGANTGSIACDHYHRYPEDVAIMKQIGLQAYRLSIMWPRVIPQGTGAVNQKGLDYYDKLIDELLAAGIDPWVTLFHWDYPLALFHRGGWLNRDSSDWFADYSRVIVEKLSDRVKHWFTLNEQACFIGLGHQSGNHAPGIKLPTREVNQAWHNALMAHGKAVQVIRQYSKQEAMVGAAPCFRTSIPASHNPLDIEAARKACQSVIDTSMFNVSWWMDPAIKGHYPEDGLELFGKDAPKVETGDMEIICQPLDFAGFNCYQSATIKADSDGLPEHVEYPNDYPKTSISWPVTPEALRWGSQFLYEQYKLPIVVTENGLSLNDWVSLDGKVHDPKRIDFLNRYLLGVKQAMDAGVDIMGYFQWSILDNFEWAEGYGERFGLVHLDYASQKRTIKDSGFWYRDVIASNGQLLGESDPMQHWPSVDGFNHNIR</sequence>
<feature type="binding site" evidence="9">
    <location>
        <position position="119"/>
    </location>
    <ligand>
        <name>substrate</name>
    </ligand>
</feature>
<comment type="similarity">
    <text evidence="1 11">Belongs to the glycosyl hydrolase 1 family.</text>
</comment>
<dbReference type="RefSeq" id="WP_120356664.1">
    <property type="nucleotide sequence ID" value="NZ_RAQO01000012.1"/>
</dbReference>
<evidence type="ECO:0000256" key="8">
    <source>
        <dbReference type="PIRSR" id="PIRSR617736-1"/>
    </source>
</evidence>
<keyword evidence="13" id="KW-1185">Reference proteome</keyword>
<evidence type="ECO:0000313" key="13">
    <source>
        <dbReference type="Proteomes" id="UP000286482"/>
    </source>
</evidence>
<dbReference type="InterPro" id="IPR017736">
    <property type="entry name" value="Glyco_hydro_1_beta-glucosidase"/>
</dbReference>
<dbReference type="PRINTS" id="PR00131">
    <property type="entry name" value="GLHYDRLASE1"/>
</dbReference>
<dbReference type="GO" id="GO:0030245">
    <property type="term" value="P:cellulose catabolic process"/>
    <property type="evidence" value="ECO:0007669"/>
    <property type="project" value="UniProtKB-KW"/>
</dbReference>
<dbReference type="InterPro" id="IPR018120">
    <property type="entry name" value="Glyco_hydro_1_AS"/>
</dbReference>
<dbReference type="Pfam" id="PF00232">
    <property type="entry name" value="Glyco_hydro_1"/>
    <property type="match status" value="1"/>
</dbReference>
<comment type="catalytic activity">
    <reaction evidence="11">
        <text>Hydrolysis of terminal, non-reducing beta-D-glucosyl residues with release of beta-D-glucose.</text>
        <dbReference type="EC" id="3.2.1.21"/>
    </reaction>
</comment>
<evidence type="ECO:0000256" key="5">
    <source>
        <dbReference type="ARBA" id="ARBA00023277"/>
    </source>
</evidence>
<dbReference type="Proteomes" id="UP000286482">
    <property type="component" value="Unassembled WGS sequence"/>
</dbReference>
<evidence type="ECO:0000256" key="7">
    <source>
        <dbReference type="ARBA" id="ARBA00023326"/>
    </source>
</evidence>
<feature type="binding site" evidence="9">
    <location>
        <position position="403"/>
    </location>
    <ligand>
        <name>substrate</name>
    </ligand>
</feature>
<keyword evidence="5" id="KW-0119">Carbohydrate metabolism</keyword>
<organism evidence="12 13">
    <name type="scientific">Alginatibacterium sediminis</name>
    <dbReference type="NCBI Taxonomy" id="2164068"/>
    <lineage>
        <taxon>Bacteria</taxon>
        <taxon>Pseudomonadati</taxon>
        <taxon>Pseudomonadota</taxon>
        <taxon>Gammaproteobacteria</taxon>
        <taxon>Alteromonadales</taxon>
        <taxon>Alteromonadaceae</taxon>
        <taxon>Alginatibacterium</taxon>
    </lineage>
</organism>
<evidence type="ECO:0000256" key="10">
    <source>
        <dbReference type="PROSITE-ProRule" id="PRU10055"/>
    </source>
</evidence>
<keyword evidence="7" id="KW-0624">Polysaccharide degradation</keyword>
<dbReference type="GO" id="GO:0008422">
    <property type="term" value="F:beta-glucosidase activity"/>
    <property type="evidence" value="ECO:0007669"/>
    <property type="project" value="UniProtKB-EC"/>
</dbReference>
<evidence type="ECO:0000256" key="1">
    <source>
        <dbReference type="ARBA" id="ARBA00010838"/>
    </source>
</evidence>